<dbReference type="EMBL" id="NVWI01000008">
    <property type="protein sequence ID" value="PCJ40699.1"/>
    <property type="molecule type" value="Genomic_DNA"/>
</dbReference>
<keyword evidence="1" id="KW-0489">Methyltransferase</keyword>
<keyword evidence="1" id="KW-0808">Transferase</keyword>
<sequence length="204" mass="22884">MNNKPFSQACENNKQPILEVIASHFKAGDRIMEIGSGTGQHALYFCKQRPELIWVPCEIPENMDTLAAGLLRNGLANLMPAQVLDVRQSEWPEQGLGGLFSANCLHIMPAAFNADFFRGAGEVLLPGATLCVYGPFKYQGEFTSDSNARFDEWLKNRNSLSGIRDFEKINQLAKENAFEFIEDRAMPANNQCLIWRKELVNQKG</sequence>
<organism evidence="1 2">
    <name type="scientific">SAR86 cluster bacterium</name>
    <dbReference type="NCBI Taxonomy" id="2030880"/>
    <lineage>
        <taxon>Bacteria</taxon>
        <taxon>Pseudomonadati</taxon>
        <taxon>Pseudomonadota</taxon>
        <taxon>Gammaproteobacteria</taxon>
        <taxon>SAR86 cluster</taxon>
    </lineage>
</organism>
<reference evidence="2" key="1">
    <citation type="submission" date="2017-08" db="EMBL/GenBank/DDBJ databases">
        <title>A dynamic microbial community with high functional redundancy inhabits the cold, oxic subseafloor aquifer.</title>
        <authorList>
            <person name="Tully B.J."/>
            <person name="Wheat C.G."/>
            <person name="Glazer B.T."/>
            <person name="Huber J.A."/>
        </authorList>
    </citation>
    <scope>NUCLEOTIDE SEQUENCE [LARGE SCALE GENOMIC DNA]</scope>
</reference>
<evidence type="ECO:0000313" key="1">
    <source>
        <dbReference type="EMBL" id="PCJ40699.1"/>
    </source>
</evidence>
<dbReference type="Gene3D" id="3.40.50.150">
    <property type="entry name" value="Vaccinia Virus protein VP39"/>
    <property type="match status" value="1"/>
</dbReference>
<dbReference type="InterPro" id="IPR029063">
    <property type="entry name" value="SAM-dependent_MTases_sf"/>
</dbReference>
<dbReference type="PANTHER" id="PTHR20974">
    <property type="entry name" value="UPF0585 PROTEIN CG18661"/>
    <property type="match status" value="1"/>
</dbReference>
<dbReference type="Proteomes" id="UP000228987">
    <property type="component" value="Unassembled WGS sequence"/>
</dbReference>
<comment type="caution">
    <text evidence="1">The sequence shown here is derived from an EMBL/GenBank/DDBJ whole genome shotgun (WGS) entry which is preliminary data.</text>
</comment>
<proteinExistence type="predicted"/>
<dbReference type="Pfam" id="PF06080">
    <property type="entry name" value="DUF938"/>
    <property type="match status" value="1"/>
</dbReference>
<evidence type="ECO:0000313" key="2">
    <source>
        <dbReference type="Proteomes" id="UP000228987"/>
    </source>
</evidence>
<dbReference type="GO" id="GO:0032259">
    <property type="term" value="P:methylation"/>
    <property type="evidence" value="ECO:0007669"/>
    <property type="project" value="UniProtKB-KW"/>
</dbReference>
<dbReference type="InterPro" id="IPR010342">
    <property type="entry name" value="DUF938"/>
</dbReference>
<dbReference type="AlphaFoldDB" id="A0A2A5CA11"/>
<accession>A0A2A5CA11</accession>
<dbReference type="PANTHER" id="PTHR20974:SF0">
    <property type="entry name" value="UPF0585 PROTEIN CG18661"/>
    <property type="match status" value="1"/>
</dbReference>
<gene>
    <name evidence="1" type="ORF">COA71_10685</name>
</gene>
<dbReference type="GO" id="GO:0008168">
    <property type="term" value="F:methyltransferase activity"/>
    <property type="evidence" value="ECO:0007669"/>
    <property type="project" value="UniProtKB-KW"/>
</dbReference>
<name>A0A2A5CA11_9GAMM</name>
<dbReference type="SUPFAM" id="SSF53335">
    <property type="entry name" value="S-adenosyl-L-methionine-dependent methyltransferases"/>
    <property type="match status" value="1"/>
</dbReference>
<protein>
    <submittedName>
        <fullName evidence="1">Methylase</fullName>
    </submittedName>
</protein>